<dbReference type="InterPro" id="IPR000156">
    <property type="entry name" value="Ran_bind_dom"/>
</dbReference>
<feature type="compositionally biased region" description="Basic and acidic residues" evidence="1">
    <location>
        <begin position="182"/>
        <end position="195"/>
    </location>
</feature>
<dbReference type="Gene3D" id="2.30.29.30">
    <property type="entry name" value="Pleckstrin-homology domain (PH domain)/Phosphotyrosine-binding domain (PTB)"/>
    <property type="match status" value="1"/>
</dbReference>
<feature type="compositionally biased region" description="Low complexity" evidence="1">
    <location>
        <begin position="1"/>
        <end position="25"/>
    </location>
</feature>
<evidence type="ECO:0000313" key="3">
    <source>
        <dbReference type="EMBL" id="GJN91575.1"/>
    </source>
</evidence>
<dbReference type="Pfam" id="PF00638">
    <property type="entry name" value="Ran_BP1"/>
    <property type="match status" value="1"/>
</dbReference>
<proteinExistence type="predicted"/>
<dbReference type="AlphaFoldDB" id="A0AAV5GPY4"/>
<dbReference type="SMART" id="SM00160">
    <property type="entry name" value="RanBD"/>
    <property type="match status" value="1"/>
</dbReference>
<dbReference type="InterPro" id="IPR045255">
    <property type="entry name" value="RanBP1-like"/>
</dbReference>
<dbReference type="PROSITE" id="PS50196">
    <property type="entry name" value="RANBD1"/>
    <property type="match status" value="1"/>
</dbReference>
<accession>A0AAV5GPY4</accession>
<sequence length="562" mass="57632">MASDDAPASSAPSAAPTNAPAAAAPVPVEERTRHKRPRAAVDPGTPKRGAVDILVMPLSLFGEEQRMGEGDELRGVSGSTPLAKKGRVEGDDDGASDTDRPATPPPTAGSSSSRPSTPAKTSAAPAVPPATEGKDTKQLRERVQAMKPPGQTGEGDELAPPTKEDVEIAEVADEVSESAADLGDKQDAKEEKDVEIAEVAAEVGKSAESADRREEQAAEGSTTETSEAKEAAADAAEVAEAAAPVQAKDAEAAETAAETADAAKAAPEPTPAPTPKPAAAQPTFANYSSTASPFSAFASSASPLASVSTPTKPAAEEQKPKPRAAFSASPFLSSSIPPATPAASASKPSGAATDKPSTPFTKAAATTNLAAASPFAAFASTSGFASASKTSGTSAFGAFSAAPSAFSSVPATPARKGDSEDAAATPSGRKIGEPEEVDESRPVFTEQETVTGEEEEELLHSVRAKLFAMSEGQWAERGTGVLKLNETREKHGARLVMRADATHRLLLNAPLFREFSISVFNEKYVRFSVIEGDKPTSYMLRTGNPAGAENLVKAVQDKVSTL</sequence>
<comment type="caution">
    <text evidence="3">The sequence shown here is derived from an EMBL/GenBank/DDBJ whole genome shotgun (WGS) entry which is preliminary data.</text>
</comment>
<evidence type="ECO:0000313" key="4">
    <source>
        <dbReference type="Proteomes" id="UP001342314"/>
    </source>
</evidence>
<feature type="compositionally biased region" description="Basic and acidic residues" evidence="1">
    <location>
        <begin position="132"/>
        <end position="144"/>
    </location>
</feature>
<organism evidence="3 4">
    <name type="scientific">Rhodotorula paludigena</name>
    <dbReference type="NCBI Taxonomy" id="86838"/>
    <lineage>
        <taxon>Eukaryota</taxon>
        <taxon>Fungi</taxon>
        <taxon>Dikarya</taxon>
        <taxon>Basidiomycota</taxon>
        <taxon>Pucciniomycotina</taxon>
        <taxon>Microbotryomycetes</taxon>
        <taxon>Sporidiobolales</taxon>
        <taxon>Sporidiobolaceae</taxon>
        <taxon>Rhodotorula</taxon>
    </lineage>
</organism>
<feature type="compositionally biased region" description="Low complexity" evidence="1">
    <location>
        <begin position="108"/>
        <end position="131"/>
    </location>
</feature>
<dbReference type="PANTHER" id="PTHR23138">
    <property type="entry name" value="RAN BINDING PROTEIN"/>
    <property type="match status" value="1"/>
</dbReference>
<dbReference type="InterPro" id="IPR011993">
    <property type="entry name" value="PH-like_dom_sf"/>
</dbReference>
<evidence type="ECO:0000256" key="1">
    <source>
        <dbReference type="SAM" id="MobiDB-lite"/>
    </source>
</evidence>
<gene>
    <name evidence="3" type="ORF">Rhopal_004598-T1</name>
</gene>
<feature type="compositionally biased region" description="Basic and acidic residues" evidence="1">
    <location>
        <begin position="65"/>
        <end position="74"/>
    </location>
</feature>
<feature type="compositionally biased region" description="Low complexity" evidence="1">
    <location>
        <begin position="299"/>
        <end position="311"/>
    </location>
</feature>
<feature type="region of interest" description="Disordered" evidence="1">
    <location>
        <begin position="1"/>
        <end position="51"/>
    </location>
</feature>
<protein>
    <recommendedName>
        <fullName evidence="2">RanBD1 domain-containing protein</fullName>
    </recommendedName>
</protein>
<feature type="compositionally biased region" description="Low complexity" evidence="1">
    <location>
        <begin position="233"/>
        <end position="267"/>
    </location>
</feature>
<feature type="domain" description="RanBD1" evidence="2">
    <location>
        <begin position="436"/>
        <end position="518"/>
    </location>
</feature>
<feature type="region of interest" description="Disordered" evidence="1">
    <location>
        <begin position="65"/>
        <end position="284"/>
    </location>
</feature>
<feature type="compositionally biased region" description="Acidic residues" evidence="1">
    <location>
        <begin position="167"/>
        <end position="176"/>
    </location>
</feature>
<dbReference type="Proteomes" id="UP001342314">
    <property type="component" value="Unassembled WGS sequence"/>
</dbReference>
<reference evidence="3 4" key="1">
    <citation type="submission" date="2021-12" db="EMBL/GenBank/DDBJ databases">
        <title>High titer production of polyol ester of fatty acids by Rhodotorula paludigena BS15 towards product separation-free biomass refinery.</title>
        <authorList>
            <person name="Mano J."/>
            <person name="Ono H."/>
            <person name="Tanaka T."/>
            <person name="Naito K."/>
            <person name="Sushida H."/>
            <person name="Ike M."/>
            <person name="Tokuyasu K."/>
            <person name="Kitaoka M."/>
        </authorList>
    </citation>
    <scope>NUCLEOTIDE SEQUENCE [LARGE SCALE GENOMIC DNA]</scope>
    <source>
        <strain evidence="3 4">BS15</strain>
    </source>
</reference>
<keyword evidence="4" id="KW-1185">Reference proteome</keyword>
<dbReference type="SUPFAM" id="SSF50729">
    <property type="entry name" value="PH domain-like"/>
    <property type="match status" value="1"/>
</dbReference>
<dbReference type="EMBL" id="BQKY01000009">
    <property type="protein sequence ID" value="GJN91575.1"/>
    <property type="molecule type" value="Genomic_DNA"/>
</dbReference>
<feature type="region of interest" description="Disordered" evidence="1">
    <location>
        <begin position="299"/>
        <end position="360"/>
    </location>
</feature>
<feature type="region of interest" description="Disordered" evidence="1">
    <location>
        <begin position="407"/>
        <end position="456"/>
    </location>
</feature>
<feature type="compositionally biased region" description="Low complexity" evidence="1">
    <location>
        <begin position="323"/>
        <end position="352"/>
    </location>
</feature>
<name>A0AAV5GPY4_9BASI</name>
<evidence type="ECO:0000259" key="2">
    <source>
        <dbReference type="PROSITE" id="PS50196"/>
    </source>
</evidence>